<dbReference type="EMBL" id="CP048914">
    <property type="protein sequence ID" value="QMS85420.1"/>
    <property type="molecule type" value="Genomic_DNA"/>
</dbReference>
<dbReference type="Proteomes" id="UP000514720">
    <property type="component" value="Chromosome"/>
</dbReference>
<dbReference type="AlphaFoldDB" id="A0A7L7KRG7"/>
<keyword evidence="1" id="KW-1133">Transmembrane helix</keyword>
<name>A0A7L7KRG7_9MOLU</name>
<evidence type="ECO:0000313" key="3">
    <source>
        <dbReference type="Proteomes" id="UP000514720"/>
    </source>
</evidence>
<dbReference type="InterPro" id="IPR032820">
    <property type="entry name" value="ATPase_put"/>
</dbReference>
<evidence type="ECO:0000313" key="2">
    <source>
        <dbReference type="EMBL" id="QMS85420.1"/>
    </source>
</evidence>
<dbReference type="KEGG" id="xcl:G4Z02_06510"/>
<evidence type="ECO:0000256" key="1">
    <source>
        <dbReference type="SAM" id="Phobius"/>
    </source>
</evidence>
<accession>A0A7L7KRG7</accession>
<sequence length="77" mass="8887">MDEHNNNKQWNVLALVSGFVFETLVIIGLGYLVGYYLDLWLNTGFVFTVVLMIVAVFYSIYHLITVVNKQGDEDERQ</sequence>
<reference evidence="2 3" key="1">
    <citation type="submission" date="2020-02" db="EMBL/GenBank/DDBJ databases">
        <authorList>
            <person name="Zheng R.K."/>
            <person name="Sun C.M."/>
        </authorList>
    </citation>
    <scope>NUCLEOTIDE SEQUENCE [LARGE SCALE GENOMIC DNA]</scope>
    <source>
        <strain evidence="3">zrk13</strain>
    </source>
</reference>
<keyword evidence="1" id="KW-0812">Transmembrane</keyword>
<keyword evidence="3" id="KW-1185">Reference proteome</keyword>
<protein>
    <submittedName>
        <fullName evidence="2">AtpZ/AtpI family protein</fullName>
    </submittedName>
</protein>
<proteinExistence type="predicted"/>
<dbReference type="Pfam" id="PF09527">
    <property type="entry name" value="ATPase_gene1"/>
    <property type="match status" value="1"/>
</dbReference>
<organism evidence="2 3">
    <name type="scientific">Candidatus Xianfuyuplasma coldseepsis</name>
    <dbReference type="NCBI Taxonomy" id="2782163"/>
    <lineage>
        <taxon>Bacteria</taxon>
        <taxon>Bacillati</taxon>
        <taxon>Mycoplasmatota</taxon>
        <taxon>Mollicutes</taxon>
        <taxon>Candidatus Izemoplasmatales</taxon>
        <taxon>Candidatus Izemoplasmataceae</taxon>
        <taxon>Candidatus Xianfuyuplasma</taxon>
    </lineage>
</organism>
<feature type="transmembrane region" description="Helical" evidence="1">
    <location>
        <begin position="12"/>
        <end position="33"/>
    </location>
</feature>
<keyword evidence="1" id="KW-0472">Membrane</keyword>
<feature type="transmembrane region" description="Helical" evidence="1">
    <location>
        <begin position="39"/>
        <end position="61"/>
    </location>
</feature>
<gene>
    <name evidence="2" type="ORF">G4Z02_06510</name>
</gene>
<dbReference type="RefSeq" id="WP_258877214.1">
    <property type="nucleotide sequence ID" value="NZ_CP048914.1"/>
</dbReference>